<keyword evidence="7" id="KW-0547">Nucleotide-binding</keyword>
<evidence type="ECO:0000313" key="20">
    <source>
        <dbReference type="RefSeq" id="XP_030761090.1"/>
    </source>
</evidence>
<dbReference type="KEGG" id="soy:115886157"/>
<evidence type="ECO:0000256" key="9">
    <source>
        <dbReference type="ARBA" id="ARBA00022801"/>
    </source>
</evidence>
<dbReference type="PROSITE" id="PS51192">
    <property type="entry name" value="HELICASE_ATP_BIND_1"/>
    <property type="match status" value="1"/>
</dbReference>
<evidence type="ECO:0000259" key="18">
    <source>
        <dbReference type="PROSITE" id="PS51194"/>
    </source>
</evidence>
<dbReference type="Gene3D" id="2.40.50.90">
    <property type="match status" value="1"/>
</dbReference>
<feature type="domain" description="Helicase ATP-binding" evidence="17">
    <location>
        <begin position="115"/>
        <end position="281"/>
    </location>
</feature>
<evidence type="ECO:0000256" key="5">
    <source>
        <dbReference type="ARBA" id="ARBA00022473"/>
    </source>
</evidence>
<dbReference type="InParanoid" id="A0A6J2YDX7"/>
<dbReference type="InterPro" id="IPR035437">
    <property type="entry name" value="SNase_OB-fold_sf"/>
</dbReference>
<comment type="subcellular location">
    <subcellularLocation>
        <location evidence="1">Cytoplasm</location>
    </subcellularLocation>
</comment>
<dbReference type="GO" id="GO:0003724">
    <property type="term" value="F:RNA helicase activity"/>
    <property type="evidence" value="ECO:0007669"/>
    <property type="project" value="UniProtKB-EC"/>
</dbReference>
<protein>
    <recommendedName>
        <fullName evidence="4">Probable ATP-dependent RNA helicase spindle-E</fullName>
        <ecNumber evidence="3">3.6.4.13</ecNumber>
    </recommendedName>
</protein>
<dbReference type="CDD" id="cd18791">
    <property type="entry name" value="SF2_C_RHA"/>
    <property type="match status" value="1"/>
</dbReference>
<dbReference type="Pfam" id="PF21010">
    <property type="entry name" value="HA2_C"/>
    <property type="match status" value="1"/>
</dbReference>
<dbReference type="GO" id="GO:0007283">
    <property type="term" value="P:spermatogenesis"/>
    <property type="evidence" value="ECO:0007669"/>
    <property type="project" value="UniProtKB-KW"/>
</dbReference>
<keyword evidence="8" id="KW-0221">Differentiation</keyword>
<dbReference type="InterPro" id="IPR001650">
    <property type="entry name" value="Helicase_C-like"/>
</dbReference>
<evidence type="ECO:0000259" key="16">
    <source>
        <dbReference type="PROSITE" id="PS50304"/>
    </source>
</evidence>
<dbReference type="GO" id="GO:0016787">
    <property type="term" value="F:hydrolase activity"/>
    <property type="evidence" value="ECO:0007669"/>
    <property type="project" value="UniProtKB-KW"/>
</dbReference>
<comment type="catalytic activity">
    <reaction evidence="15">
        <text>ATP + H2O = ADP + phosphate + H(+)</text>
        <dbReference type="Rhea" id="RHEA:13065"/>
        <dbReference type="ChEBI" id="CHEBI:15377"/>
        <dbReference type="ChEBI" id="CHEBI:15378"/>
        <dbReference type="ChEBI" id="CHEBI:30616"/>
        <dbReference type="ChEBI" id="CHEBI:43474"/>
        <dbReference type="ChEBI" id="CHEBI:456216"/>
        <dbReference type="EC" id="3.6.4.13"/>
    </reaction>
</comment>
<dbReference type="SUPFAM" id="SSF63748">
    <property type="entry name" value="Tudor/PWWP/MBT"/>
    <property type="match status" value="1"/>
</dbReference>
<dbReference type="InterPro" id="IPR011545">
    <property type="entry name" value="DEAD/DEAH_box_helicase_dom"/>
</dbReference>
<evidence type="ECO:0000259" key="17">
    <source>
        <dbReference type="PROSITE" id="PS51192"/>
    </source>
</evidence>
<dbReference type="InterPro" id="IPR007502">
    <property type="entry name" value="Helicase-assoc_dom"/>
</dbReference>
<dbReference type="GO" id="GO:0005737">
    <property type="term" value="C:cytoplasm"/>
    <property type="evidence" value="ECO:0007669"/>
    <property type="project" value="UniProtKB-SubCell"/>
</dbReference>
<dbReference type="RefSeq" id="XP_030761090.1">
    <property type="nucleotide sequence ID" value="XM_030905230.1"/>
</dbReference>
<evidence type="ECO:0000256" key="7">
    <source>
        <dbReference type="ARBA" id="ARBA00022741"/>
    </source>
</evidence>
<dbReference type="GO" id="GO:0031047">
    <property type="term" value="P:regulatory ncRNA-mediated gene silencing"/>
    <property type="evidence" value="ECO:0007669"/>
    <property type="project" value="UniProtKB-KW"/>
</dbReference>
<dbReference type="GeneID" id="115886157"/>
<evidence type="ECO:0000256" key="15">
    <source>
        <dbReference type="ARBA" id="ARBA00047984"/>
    </source>
</evidence>
<sequence>MKALLAKVDKRPVYPVGRVNGVVGAPLGVDDFDSSDSDDEHNTKEYEQEFVREEMSRYFDPVASQTLDNGTLSQVDTIATEHTINRVDVYEKHNFRLKTDIKKDLPIDGYKSMILSRVEFSQVTVIEGPTGCGKTTQVPQMIMDSYREKGQYCNIVVTQPRKIATINVAKRVCEERGWSLGVVCGYQVGLEKEVSRDVIITYMTIGVLLQKLIRAKSLREYTHIIIDEVHERNQELDFLLLIVRKFLFTNSIGTRVVLMSATMNSDEFAHYFRKQSSGKTIPAPIIKVDTNSQYKKTIFPLDLIWQVSKSMPKFDIEKPEISKEIWEIFTFLIEVFDKLDADGPEEGRVTGSVLVFLPGINEIEEAHRLLKSKDSSSRRGLKWEIVPLHSSLPNDEQAKAFKPSPKGFRKIILSTNIAESSITVADIGYVIDFCLTKVMTVADFTNYMCLKLEWASHVNCDQRAGRVGRTCDGRVYRLVTKRFYNEEMSKTSQPEILRAPLNRIVLQSKMLELNETPSQILALAMAPPNLKNIETTISQLKEIGGLLKTCRGVLSSADGDITFLGRVMASLPIDVHLAKMIVLGQLYSCLDETVIIAAGCSVQNIFSIPFQKRLEAYKKLLLWADGSNSDLIALLNLYTVWQNLKRENAFQNQRQELEWCHRNLVSLKGLKEWHLLVTEIRERLTRLEIKETAGPGKVVLSRIEKPTVLKVVMAGAFYPNYFIKTSEGKDSSEREAVKVVGGRDPFSTVYFTGFDPKQPGQIYVKQIKKMIEANIEKNADIHVGFDGSMKIYVEFKNAFQRDPVAVDVDGSLRLATASGRIPSAVYEMIRQRQLRYEFKLKLLDPGKAWEFAEKHGVRREIGGSSRSMETDPVNCFTTFDYSPIPTMDTQYARIHISNHIDAGHFWVQNDDARTNELLQKIDEALNRQVLNPLQEPPKVGALYAARFKEDGLFYRCKVLAVGGRINQILFVDYGNVQEVRADELYIMPQRPQCLTPPLAYECALVGVRPAYRYNPAGVWSDAVNENFCKLTSGLLLFAEVYSVVNDLVEIYLYRSEKKDVSMNDYLLNNGFAEPCNPSFLSKQNHEQRAQVQASGNPFEEARRLDVDTIASYSDFADPLRETGRFTLVDLRGPFSPLEAKLFACTAGGSGRGVDIEGSSVNAVLLDTEPDSPHARLLVAAHVGQTAGAGKLMLRQTTLLPNVPGFPMLLTTIFCPTMEAKLTEDNSLVAAVLCGLGYNKSTNKALYPADDILLRLDTELQIDELEKINKLRYLMNTGLKLMGDVEQNRSSQNELLHTQVKIREHLFGLINMERTPIDRITASPTTTSWGIHGGLGMLRPNLTNEDQDVWELLLFLKLADMNGQQREVTKNLETIQNMLYNAKEFEPIKCLLCNIELSFLHELRFHVISEAHESKEQEFNMEMYDEEDDSDERE</sequence>
<dbReference type="Proteomes" id="UP000504635">
    <property type="component" value="Unplaced"/>
</dbReference>
<keyword evidence="14" id="KW-0469">Meiosis</keyword>
<accession>A0A6J2YDX7</accession>
<dbReference type="InterPro" id="IPR002999">
    <property type="entry name" value="Tudor"/>
</dbReference>
<evidence type="ECO:0000256" key="1">
    <source>
        <dbReference type="ARBA" id="ARBA00004496"/>
    </source>
</evidence>
<evidence type="ECO:0000256" key="3">
    <source>
        <dbReference type="ARBA" id="ARBA00012552"/>
    </source>
</evidence>
<keyword evidence="12" id="KW-0744">Spermatogenesis</keyword>
<dbReference type="PANTHER" id="PTHR18934">
    <property type="entry name" value="ATP-DEPENDENT RNA HELICASE"/>
    <property type="match status" value="1"/>
</dbReference>
<dbReference type="PROSITE" id="PS50304">
    <property type="entry name" value="TUDOR"/>
    <property type="match status" value="1"/>
</dbReference>
<evidence type="ECO:0000256" key="4">
    <source>
        <dbReference type="ARBA" id="ARBA00013352"/>
    </source>
</evidence>
<keyword evidence="13" id="KW-0943">RNA-mediated gene silencing</keyword>
<dbReference type="GO" id="GO:0051321">
    <property type="term" value="P:meiotic cell cycle"/>
    <property type="evidence" value="ECO:0007669"/>
    <property type="project" value="UniProtKB-KW"/>
</dbReference>
<organism evidence="19 20">
    <name type="scientific">Sitophilus oryzae</name>
    <name type="common">Rice weevil</name>
    <name type="synonym">Curculio oryzae</name>
    <dbReference type="NCBI Taxonomy" id="7048"/>
    <lineage>
        <taxon>Eukaryota</taxon>
        <taxon>Metazoa</taxon>
        <taxon>Ecdysozoa</taxon>
        <taxon>Arthropoda</taxon>
        <taxon>Hexapoda</taxon>
        <taxon>Insecta</taxon>
        <taxon>Pterygota</taxon>
        <taxon>Neoptera</taxon>
        <taxon>Endopterygota</taxon>
        <taxon>Coleoptera</taxon>
        <taxon>Polyphaga</taxon>
        <taxon>Cucujiformia</taxon>
        <taxon>Curculionidae</taxon>
        <taxon>Dryophthorinae</taxon>
        <taxon>Sitophilus</taxon>
    </lineage>
</organism>
<dbReference type="OrthoDB" id="66977at2759"/>
<keyword evidence="9" id="KW-0378">Hydrolase</keyword>
<dbReference type="GO" id="GO:0005524">
    <property type="term" value="F:ATP binding"/>
    <property type="evidence" value="ECO:0007669"/>
    <property type="project" value="UniProtKB-KW"/>
</dbReference>
<evidence type="ECO:0000313" key="19">
    <source>
        <dbReference type="Proteomes" id="UP000504635"/>
    </source>
</evidence>
<reference evidence="20" key="1">
    <citation type="submission" date="2025-08" db="UniProtKB">
        <authorList>
            <consortium name="RefSeq"/>
        </authorList>
    </citation>
    <scope>IDENTIFICATION</scope>
    <source>
        <tissue evidence="20">Gonads</tissue>
    </source>
</reference>
<dbReference type="GO" id="GO:0003723">
    <property type="term" value="F:RNA binding"/>
    <property type="evidence" value="ECO:0007669"/>
    <property type="project" value="TreeGrafter"/>
</dbReference>
<feature type="domain" description="Helicase C-terminal" evidence="18">
    <location>
        <begin position="331"/>
        <end position="512"/>
    </location>
</feature>
<evidence type="ECO:0000256" key="12">
    <source>
        <dbReference type="ARBA" id="ARBA00022871"/>
    </source>
</evidence>
<dbReference type="Gene3D" id="3.40.50.300">
    <property type="entry name" value="P-loop containing nucleotide triphosphate hydrolases"/>
    <property type="match status" value="2"/>
</dbReference>
<dbReference type="InterPro" id="IPR027417">
    <property type="entry name" value="P-loop_NTPase"/>
</dbReference>
<evidence type="ECO:0000256" key="10">
    <source>
        <dbReference type="ARBA" id="ARBA00022806"/>
    </source>
</evidence>
<dbReference type="Pfam" id="PF00271">
    <property type="entry name" value="Helicase_C"/>
    <property type="match status" value="1"/>
</dbReference>
<dbReference type="GO" id="GO:0030154">
    <property type="term" value="P:cell differentiation"/>
    <property type="evidence" value="ECO:0007669"/>
    <property type="project" value="UniProtKB-KW"/>
</dbReference>
<dbReference type="SMART" id="SM00487">
    <property type="entry name" value="DEXDc"/>
    <property type="match status" value="1"/>
</dbReference>
<dbReference type="SMART" id="SM00333">
    <property type="entry name" value="TUDOR"/>
    <property type="match status" value="1"/>
</dbReference>
<keyword evidence="6" id="KW-0963">Cytoplasm</keyword>
<keyword evidence="10 20" id="KW-0347">Helicase</keyword>
<dbReference type="SMART" id="SM00847">
    <property type="entry name" value="HA2"/>
    <property type="match status" value="1"/>
</dbReference>
<feature type="domain" description="Tudor" evidence="16">
    <location>
        <begin position="936"/>
        <end position="994"/>
    </location>
</feature>
<dbReference type="EC" id="3.6.4.13" evidence="3"/>
<dbReference type="Pfam" id="PF00270">
    <property type="entry name" value="DEAD"/>
    <property type="match status" value="1"/>
</dbReference>
<keyword evidence="5" id="KW-0217">Developmental protein</keyword>
<dbReference type="PROSITE" id="PS51194">
    <property type="entry name" value="HELICASE_CTER"/>
    <property type="match status" value="1"/>
</dbReference>
<dbReference type="Pfam" id="PF00567">
    <property type="entry name" value="TUDOR"/>
    <property type="match status" value="1"/>
</dbReference>
<evidence type="ECO:0000256" key="6">
    <source>
        <dbReference type="ARBA" id="ARBA00022490"/>
    </source>
</evidence>
<keyword evidence="19" id="KW-1185">Reference proteome</keyword>
<proteinExistence type="inferred from homology"/>
<evidence type="ECO:0000256" key="11">
    <source>
        <dbReference type="ARBA" id="ARBA00022840"/>
    </source>
</evidence>
<comment type="similarity">
    <text evidence="2">Belongs to the DEAD box helicase family. DEAH subfamily.</text>
</comment>
<keyword evidence="11" id="KW-0067">ATP-binding</keyword>
<dbReference type="SUPFAM" id="SSF52540">
    <property type="entry name" value="P-loop containing nucleoside triphosphate hydrolases"/>
    <property type="match status" value="1"/>
</dbReference>
<evidence type="ECO:0000256" key="2">
    <source>
        <dbReference type="ARBA" id="ARBA00008792"/>
    </source>
</evidence>
<dbReference type="SMART" id="SM00490">
    <property type="entry name" value="HELICc"/>
    <property type="match status" value="1"/>
</dbReference>
<name>A0A6J2YDX7_SITOR</name>
<evidence type="ECO:0000256" key="14">
    <source>
        <dbReference type="ARBA" id="ARBA00023254"/>
    </source>
</evidence>
<evidence type="ECO:0000256" key="8">
    <source>
        <dbReference type="ARBA" id="ARBA00022782"/>
    </source>
</evidence>
<dbReference type="Gene3D" id="2.30.30.140">
    <property type="match status" value="1"/>
</dbReference>
<gene>
    <name evidence="20" type="primary">LOC115886157</name>
</gene>
<dbReference type="Gene3D" id="1.20.120.1080">
    <property type="match status" value="1"/>
</dbReference>
<dbReference type="InterPro" id="IPR014001">
    <property type="entry name" value="Helicase_ATP-bd"/>
</dbReference>
<dbReference type="FunCoup" id="A0A6J2YDX7">
    <property type="interactions" value="158"/>
</dbReference>
<evidence type="ECO:0000256" key="13">
    <source>
        <dbReference type="ARBA" id="ARBA00023158"/>
    </source>
</evidence>
<dbReference type="PANTHER" id="PTHR18934:SF113">
    <property type="entry name" value="ATP-DEPENDENT RNA HELICASE TDRD9"/>
    <property type="match status" value="1"/>
</dbReference>